<dbReference type="RefSeq" id="WP_306735739.1">
    <property type="nucleotide sequence ID" value="NZ_JANHAX010000003.1"/>
</dbReference>
<dbReference type="SFLD" id="SFLDG00358">
    <property type="entry name" value="Main_(cytGST)"/>
    <property type="match status" value="1"/>
</dbReference>
<accession>A0AAE3WEZ4</accession>
<dbReference type="InterPro" id="IPR036249">
    <property type="entry name" value="Thioredoxin-like_sf"/>
</dbReference>
<proteinExistence type="predicted"/>
<evidence type="ECO:0000259" key="1">
    <source>
        <dbReference type="PROSITE" id="PS50404"/>
    </source>
</evidence>
<protein>
    <submittedName>
        <fullName evidence="3">Glutathione S-transferase family protein</fullName>
    </submittedName>
</protein>
<dbReference type="InterPro" id="IPR040079">
    <property type="entry name" value="Glutathione_S-Trfase"/>
</dbReference>
<evidence type="ECO:0000259" key="2">
    <source>
        <dbReference type="PROSITE" id="PS50405"/>
    </source>
</evidence>
<dbReference type="InterPro" id="IPR004045">
    <property type="entry name" value="Glutathione_S-Trfase_N"/>
</dbReference>
<dbReference type="SFLD" id="SFLDS00019">
    <property type="entry name" value="Glutathione_Transferase_(cytos"/>
    <property type="match status" value="1"/>
</dbReference>
<dbReference type="CDD" id="cd03046">
    <property type="entry name" value="GST_N_GTT1_like"/>
    <property type="match status" value="1"/>
</dbReference>
<dbReference type="PROSITE" id="PS50404">
    <property type="entry name" value="GST_NTER"/>
    <property type="match status" value="1"/>
</dbReference>
<dbReference type="PROSITE" id="PS50405">
    <property type="entry name" value="GST_CTER"/>
    <property type="match status" value="1"/>
</dbReference>
<dbReference type="SUPFAM" id="SSF47616">
    <property type="entry name" value="GST C-terminal domain-like"/>
    <property type="match status" value="1"/>
</dbReference>
<organism evidence="3 4">
    <name type="scientific">Marimonas arenosa</name>
    <dbReference type="NCBI Taxonomy" id="1795305"/>
    <lineage>
        <taxon>Bacteria</taxon>
        <taxon>Pseudomonadati</taxon>
        <taxon>Pseudomonadota</taxon>
        <taxon>Alphaproteobacteria</taxon>
        <taxon>Rhodobacterales</taxon>
        <taxon>Paracoccaceae</taxon>
        <taxon>Marimonas</taxon>
    </lineage>
</organism>
<dbReference type="PANTHER" id="PTHR44051:SF8">
    <property type="entry name" value="GLUTATHIONE S-TRANSFERASE GSTA"/>
    <property type="match status" value="1"/>
</dbReference>
<dbReference type="InterPro" id="IPR036282">
    <property type="entry name" value="Glutathione-S-Trfase_C_sf"/>
</dbReference>
<dbReference type="Proteomes" id="UP001226762">
    <property type="component" value="Unassembled WGS sequence"/>
</dbReference>
<dbReference type="PANTHER" id="PTHR44051">
    <property type="entry name" value="GLUTATHIONE S-TRANSFERASE-RELATED"/>
    <property type="match status" value="1"/>
</dbReference>
<dbReference type="SUPFAM" id="SSF52833">
    <property type="entry name" value="Thioredoxin-like"/>
    <property type="match status" value="1"/>
</dbReference>
<dbReference type="Gene3D" id="1.20.1050.10">
    <property type="match status" value="1"/>
</dbReference>
<dbReference type="AlphaFoldDB" id="A0AAE3WEZ4"/>
<dbReference type="InterPro" id="IPR010987">
    <property type="entry name" value="Glutathione-S-Trfase_C-like"/>
</dbReference>
<gene>
    <name evidence="3" type="ORF">NO357_11175</name>
</gene>
<name>A0AAE3WEZ4_9RHOB</name>
<evidence type="ECO:0000313" key="3">
    <source>
        <dbReference type="EMBL" id="MDQ2090460.1"/>
    </source>
</evidence>
<feature type="domain" description="GST N-terminal" evidence="1">
    <location>
        <begin position="1"/>
        <end position="75"/>
    </location>
</feature>
<evidence type="ECO:0000313" key="4">
    <source>
        <dbReference type="Proteomes" id="UP001226762"/>
    </source>
</evidence>
<dbReference type="EMBL" id="JANHAX010000003">
    <property type="protein sequence ID" value="MDQ2090460.1"/>
    <property type="molecule type" value="Genomic_DNA"/>
</dbReference>
<keyword evidence="4" id="KW-1185">Reference proteome</keyword>
<dbReference type="Gene3D" id="3.40.30.10">
    <property type="entry name" value="Glutaredoxin"/>
    <property type="match status" value="1"/>
</dbReference>
<dbReference type="Pfam" id="PF13417">
    <property type="entry name" value="GST_N_3"/>
    <property type="match status" value="1"/>
</dbReference>
<sequence length="194" mass="22017">MYEVIGSAQSRAFRVLWMLEELGQEYKHTPEKPRSELVSSLNPSGKVPVFKDGDAVLTDSTAIITYLADKHGQLTHACGTIERARQDGLTHQILDEIDSVLWVAARHSFILPEEKRVPEVKDSLRWEFDQHVARIADRLEGPFLMGETMTVPDIILTHCLNWAYSAKFTYEQENLLAYAKAMRGRDAFKRAAGK</sequence>
<comment type="caution">
    <text evidence="3">The sequence shown here is derived from an EMBL/GenBank/DDBJ whole genome shotgun (WGS) entry which is preliminary data.</text>
</comment>
<feature type="domain" description="GST C-terminal" evidence="2">
    <location>
        <begin position="79"/>
        <end position="194"/>
    </location>
</feature>
<reference evidence="3" key="1">
    <citation type="submission" date="2022-07" db="EMBL/GenBank/DDBJ databases">
        <authorList>
            <person name="Otstavnykh N."/>
            <person name="Isaeva M."/>
            <person name="Bystritskaya E."/>
        </authorList>
    </citation>
    <scope>NUCLEOTIDE SEQUENCE</scope>
    <source>
        <strain evidence="3">KCTC 52189</strain>
    </source>
</reference>
<reference evidence="3" key="2">
    <citation type="submission" date="2023-02" db="EMBL/GenBank/DDBJ databases">
        <title>'Rhodoalgimonas zhirmunskyi' gen. nov., isolated from a red alga.</title>
        <authorList>
            <person name="Nedashkovskaya O.I."/>
            <person name="Otstavnykh N.Y."/>
            <person name="Bystritskaya E.P."/>
            <person name="Balabanova L.A."/>
            <person name="Isaeva M.P."/>
        </authorList>
    </citation>
    <scope>NUCLEOTIDE SEQUENCE</scope>
    <source>
        <strain evidence="3">KCTC 52189</strain>
    </source>
</reference>